<dbReference type="Proteomes" id="UP000241675">
    <property type="component" value="Segment"/>
</dbReference>
<feature type="region of interest" description="Disordered" evidence="1">
    <location>
        <begin position="49"/>
        <end position="68"/>
    </location>
</feature>
<feature type="region of interest" description="Disordered" evidence="1">
    <location>
        <begin position="82"/>
        <end position="124"/>
    </location>
</feature>
<sequence>MADKEKTVEVTLSKKHQHEGVERQKGEVIEVKVSDLPLLEDFKVVEEGSVQPTGTHQKKLDDEAKKKADEFQTRIDNINKSVPDKVDDVKPETVEVKSPTPAAPATEVTKTPVSGAGNVNKETK</sequence>
<feature type="domain" description="DUF7210" evidence="2">
    <location>
        <begin position="8"/>
        <end position="45"/>
    </location>
</feature>
<name>A0A2D2W2U0_9CAUD</name>
<feature type="compositionally biased region" description="Basic and acidic residues" evidence="1">
    <location>
        <begin position="82"/>
        <end position="95"/>
    </location>
</feature>
<accession>A0A2D2W2U0</accession>
<dbReference type="EMBL" id="MG189906">
    <property type="protein sequence ID" value="ATS92360.1"/>
    <property type="molecule type" value="Genomic_DNA"/>
</dbReference>
<evidence type="ECO:0000313" key="4">
    <source>
        <dbReference type="Proteomes" id="UP000241675"/>
    </source>
</evidence>
<organism evidence="3 4">
    <name type="scientific">Stenotrophomonas phage vB_SmaS_DLP_5</name>
    <dbReference type="NCBI Taxonomy" id="2044561"/>
    <lineage>
        <taxon>Viruses</taxon>
        <taxon>Duplodnaviria</taxon>
        <taxon>Heunggongvirae</taxon>
        <taxon>Uroviricota</taxon>
        <taxon>Caudoviricetes</taxon>
        <taxon>Delepquintavirus</taxon>
        <taxon>Delepquintavirus DLP5</taxon>
    </lineage>
</organism>
<dbReference type="Pfam" id="PF23843">
    <property type="entry name" value="DUF7210"/>
    <property type="match status" value="1"/>
</dbReference>
<feature type="region of interest" description="Disordered" evidence="1">
    <location>
        <begin position="1"/>
        <end position="23"/>
    </location>
</feature>
<protein>
    <recommendedName>
        <fullName evidence="2">DUF7210 domain-containing protein</fullName>
    </recommendedName>
</protein>
<reference evidence="3 4" key="2">
    <citation type="submission" date="2017-11" db="EMBL/GenBank/DDBJ databases">
        <title>Lysogenic conversion of Stenotrophomonas maltophilia by temperate phage DLP4.</title>
        <authorList>
            <person name="Dennis J."/>
            <person name="Stothard P."/>
        </authorList>
    </citation>
    <scope>NUCLEOTIDE SEQUENCE [LARGE SCALE GENOMIC DNA]</scope>
</reference>
<feature type="compositionally biased region" description="Basic and acidic residues" evidence="1">
    <location>
        <begin position="58"/>
        <end position="68"/>
    </location>
</feature>
<reference evidence="4" key="1">
    <citation type="submission" date="2017-10" db="EMBL/GenBank/DDBJ databases">
        <authorList>
            <person name="Peters D.L."/>
        </authorList>
    </citation>
    <scope>NUCLEOTIDE SEQUENCE [LARGE SCALE GENOMIC DNA]</scope>
</reference>
<dbReference type="InterPro" id="IPR055634">
    <property type="entry name" value="DUF7210"/>
</dbReference>
<evidence type="ECO:0000256" key="1">
    <source>
        <dbReference type="SAM" id="MobiDB-lite"/>
    </source>
</evidence>
<gene>
    <name evidence="3" type="ORF">DLP05_014</name>
</gene>
<evidence type="ECO:0000259" key="2">
    <source>
        <dbReference type="Pfam" id="PF23843"/>
    </source>
</evidence>
<evidence type="ECO:0000313" key="3">
    <source>
        <dbReference type="EMBL" id="ATS92360.1"/>
    </source>
</evidence>
<proteinExistence type="predicted"/>
<keyword evidence="4" id="KW-1185">Reference proteome</keyword>